<evidence type="ECO:0000313" key="2">
    <source>
        <dbReference type="Proteomes" id="UP001432322"/>
    </source>
</evidence>
<dbReference type="EMBL" id="BTSY01000006">
    <property type="protein sequence ID" value="GMT31557.1"/>
    <property type="molecule type" value="Genomic_DNA"/>
</dbReference>
<protein>
    <submittedName>
        <fullName evidence="1">Uncharacterized protein</fullName>
    </submittedName>
</protein>
<dbReference type="AlphaFoldDB" id="A0AAV5WP14"/>
<keyword evidence="2" id="KW-1185">Reference proteome</keyword>
<reference evidence="1" key="1">
    <citation type="submission" date="2023-10" db="EMBL/GenBank/DDBJ databases">
        <title>Genome assembly of Pristionchus species.</title>
        <authorList>
            <person name="Yoshida K."/>
            <person name="Sommer R.J."/>
        </authorList>
    </citation>
    <scope>NUCLEOTIDE SEQUENCE</scope>
    <source>
        <strain evidence="1">RS5133</strain>
    </source>
</reference>
<comment type="caution">
    <text evidence="1">The sequence shown here is derived from an EMBL/GenBank/DDBJ whole genome shotgun (WGS) entry which is preliminary data.</text>
</comment>
<name>A0AAV5WP14_9BILA</name>
<feature type="non-terminal residue" evidence="1">
    <location>
        <position position="1"/>
    </location>
</feature>
<organism evidence="1 2">
    <name type="scientific">Pristionchus fissidentatus</name>
    <dbReference type="NCBI Taxonomy" id="1538716"/>
    <lineage>
        <taxon>Eukaryota</taxon>
        <taxon>Metazoa</taxon>
        <taxon>Ecdysozoa</taxon>
        <taxon>Nematoda</taxon>
        <taxon>Chromadorea</taxon>
        <taxon>Rhabditida</taxon>
        <taxon>Rhabditina</taxon>
        <taxon>Diplogasteromorpha</taxon>
        <taxon>Diplogasteroidea</taxon>
        <taxon>Neodiplogasteridae</taxon>
        <taxon>Pristionchus</taxon>
    </lineage>
</organism>
<sequence length="68" mass="7790">FEMVFKKMIIRQSGSTSVLLRPMIRNNLSDMSPVYLNLTLILEKLVDSLLSAHFLKISLSISDDHLQQ</sequence>
<proteinExistence type="predicted"/>
<accession>A0AAV5WP14</accession>
<dbReference type="Proteomes" id="UP001432322">
    <property type="component" value="Unassembled WGS sequence"/>
</dbReference>
<feature type="non-terminal residue" evidence="1">
    <location>
        <position position="68"/>
    </location>
</feature>
<gene>
    <name evidence="1" type="ORF">PFISCL1PPCAC_22854</name>
</gene>
<evidence type="ECO:0000313" key="1">
    <source>
        <dbReference type="EMBL" id="GMT31557.1"/>
    </source>
</evidence>